<sequence length="725" mass="83328">MQSVFKYIWVLGALLSTVFLFSQENSGFSNQGPKFTIRGSVIESDTKQPIPNVNIEVNGGAYTITDRFGDFRIEAKKGDELTIRHKDFETVYYIIQSNERIKVEVQPNKEETKYSKLKKESRSKTESFKTLIDSAEAYLKKDAKTSIQFAGEALAVSKSVKENGEAYEVLGDIYMFWKQYDLAVSNYRISLQNISTNTVKLKLAKAYKQNKNYQESLEIYNNTNKNELSNWQLIELYEGIGDVHFSTKGYQLSINAYEEGLKVAKIYIITPKITDLNSKIAQTYNAKGETEKAKGFFNKSMKLANTENQKRAVEEKIKVADFESENRNYSDEIELRKEVLNSISEIESDSVFDNESALTSQKQNYKIGNAYASQKDFGNAIPYLQKSIAEADSKDDLIVQKDATRRLSEVYRDAGQFDKALSAYQEYVELVDKLYSKKEQEISQAARFSKDIVSKQNRILSLESDRELSESKYELTIEQSKRQKLIIYSLIGGVLLLLVTAFLMFKYIKQQRLANNLLALKSLRSQMNPHFIFNALNSVNSFIASNDERTANKYLTDFSLLMRAVLENSEEDFIPLEKEIELIQLYTKLEHFRFQDKFDYEININENINVQDFVIPPMLLQPYIENAVWHGLRYKKTKGHLEISIAQNTADEIKITISDNGIGREKSKALKTENQQKQNSKGMGNIKKRVSILNNMYKDKVDVFIDDFQDEEDTGTKVVVTLKKD</sequence>
<dbReference type="PROSITE" id="PS50005">
    <property type="entry name" value="TPR"/>
    <property type="match status" value="1"/>
</dbReference>
<dbReference type="Gene3D" id="2.60.40.1120">
    <property type="entry name" value="Carboxypeptidase-like, regulatory domain"/>
    <property type="match status" value="1"/>
</dbReference>
<evidence type="ECO:0000259" key="3">
    <source>
        <dbReference type="Pfam" id="PF02518"/>
    </source>
</evidence>
<keyword evidence="2" id="KW-1133">Transmembrane helix</keyword>
<dbReference type="InterPro" id="IPR010559">
    <property type="entry name" value="Sig_transdc_His_kin_internal"/>
</dbReference>
<dbReference type="InterPro" id="IPR003594">
    <property type="entry name" value="HATPase_dom"/>
</dbReference>
<feature type="domain" description="Signal transduction histidine kinase internal region" evidence="4">
    <location>
        <begin position="520"/>
        <end position="598"/>
    </location>
</feature>
<feature type="domain" description="Histidine kinase/HSP90-like ATPase" evidence="3">
    <location>
        <begin position="620"/>
        <end position="724"/>
    </location>
</feature>
<dbReference type="EMBL" id="FPKV01000001">
    <property type="protein sequence ID" value="SFZ90823.1"/>
    <property type="molecule type" value="Genomic_DNA"/>
</dbReference>
<dbReference type="Pfam" id="PF13181">
    <property type="entry name" value="TPR_8"/>
    <property type="match status" value="1"/>
</dbReference>
<dbReference type="SUPFAM" id="SSF55874">
    <property type="entry name" value="ATPase domain of HSP90 chaperone/DNA topoisomerase II/histidine kinase"/>
    <property type="match status" value="1"/>
</dbReference>
<gene>
    <name evidence="5" type="ORF">SAMN05428642_1011159</name>
</gene>
<dbReference type="AlphaFoldDB" id="A0A1K2IEL1"/>
<keyword evidence="2" id="KW-0812">Transmembrane</keyword>
<dbReference type="InterPro" id="IPR008969">
    <property type="entry name" value="CarboxyPept-like_regulatory"/>
</dbReference>
<dbReference type="Pfam" id="PF06580">
    <property type="entry name" value="His_kinase"/>
    <property type="match status" value="1"/>
</dbReference>
<name>A0A1K2IEL1_9FLAO</name>
<dbReference type="InterPro" id="IPR011990">
    <property type="entry name" value="TPR-like_helical_dom_sf"/>
</dbReference>
<evidence type="ECO:0000256" key="1">
    <source>
        <dbReference type="PROSITE-ProRule" id="PRU00339"/>
    </source>
</evidence>
<dbReference type="Gene3D" id="1.25.40.10">
    <property type="entry name" value="Tetratricopeptide repeat domain"/>
    <property type="match status" value="3"/>
</dbReference>
<dbReference type="InterPro" id="IPR019734">
    <property type="entry name" value="TPR_rpt"/>
</dbReference>
<dbReference type="Proteomes" id="UP000182544">
    <property type="component" value="Unassembled WGS sequence"/>
</dbReference>
<dbReference type="PANTHER" id="PTHR34220">
    <property type="entry name" value="SENSOR HISTIDINE KINASE YPDA"/>
    <property type="match status" value="1"/>
</dbReference>
<reference evidence="5 6" key="1">
    <citation type="submission" date="2016-10" db="EMBL/GenBank/DDBJ databases">
        <authorList>
            <person name="de Groot N.N."/>
        </authorList>
    </citation>
    <scope>NUCLEOTIDE SEQUENCE [LARGE SCALE GENOMIC DNA]</scope>
    <source>
        <strain evidence="5 6">DSM 18180</strain>
    </source>
</reference>
<dbReference type="SUPFAM" id="SSF48452">
    <property type="entry name" value="TPR-like"/>
    <property type="match status" value="1"/>
</dbReference>
<protein>
    <submittedName>
        <fullName evidence="5">Tetratricopeptide repeat-containing protein</fullName>
    </submittedName>
</protein>
<evidence type="ECO:0000259" key="4">
    <source>
        <dbReference type="Pfam" id="PF06580"/>
    </source>
</evidence>
<dbReference type="GO" id="GO:0000155">
    <property type="term" value="F:phosphorelay sensor kinase activity"/>
    <property type="evidence" value="ECO:0007669"/>
    <property type="project" value="InterPro"/>
</dbReference>
<dbReference type="SUPFAM" id="SSF49464">
    <property type="entry name" value="Carboxypeptidase regulatory domain-like"/>
    <property type="match status" value="1"/>
</dbReference>
<dbReference type="InterPro" id="IPR036890">
    <property type="entry name" value="HATPase_C_sf"/>
</dbReference>
<feature type="repeat" description="TPR" evidence="1">
    <location>
        <begin position="401"/>
        <end position="434"/>
    </location>
</feature>
<dbReference type="SMART" id="SM00028">
    <property type="entry name" value="TPR"/>
    <property type="match status" value="5"/>
</dbReference>
<dbReference type="Pfam" id="PF02518">
    <property type="entry name" value="HATPase_c"/>
    <property type="match status" value="1"/>
</dbReference>
<keyword evidence="2" id="KW-0472">Membrane</keyword>
<dbReference type="GO" id="GO:0016020">
    <property type="term" value="C:membrane"/>
    <property type="evidence" value="ECO:0007669"/>
    <property type="project" value="InterPro"/>
</dbReference>
<dbReference type="RefSeq" id="WP_072400762.1">
    <property type="nucleotide sequence ID" value="NZ_FPKV01000001.1"/>
</dbReference>
<evidence type="ECO:0000313" key="6">
    <source>
        <dbReference type="Proteomes" id="UP000182544"/>
    </source>
</evidence>
<evidence type="ECO:0000256" key="2">
    <source>
        <dbReference type="SAM" id="Phobius"/>
    </source>
</evidence>
<dbReference type="InterPro" id="IPR050640">
    <property type="entry name" value="Bact_2-comp_sensor_kinase"/>
</dbReference>
<keyword evidence="6" id="KW-1185">Reference proteome</keyword>
<evidence type="ECO:0000313" key="5">
    <source>
        <dbReference type="EMBL" id="SFZ90823.1"/>
    </source>
</evidence>
<dbReference type="OrthoDB" id="6190788at2"/>
<organism evidence="5 6">
    <name type="scientific">Flaviramulus basaltis</name>
    <dbReference type="NCBI Taxonomy" id="369401"/>
    <lineage>
        <taxon>Bacteria</taxon>
        <taxon>Pseudomonadati</taxon>
        <taxon>Bacteroidota</taxon>
        <taxon>Flavobacteriia</taxon>
        <taxon>Flavobacteriales</taxon>
        <taxon>Flavobacteriaceae</taxon>
        <taxon>Flaviramulus</taxon>
    </lineage>
</organism>
<dbReference type="PANTHER" id="PTHR34220:SF7">
    <property type="entry name" value="SENSOR HISTIDINE KINASE YPDA"/>
    <property type="match status" value="1"/>
</dbReference>
<proteinExistence type="predicted"/>
<feature type="transmembrane region" description="Helical" evidence="2">
    <location>
        <begin position="485"/>
        <end position="505"/>
    </location>
</feature>
<keyword evidence="1" id="KW-0802">TPR repeat</keyword>
<dbReference type="Gene3D" id="3.30.565.10">
    <property type="entry name" value="Histidine kinase-like ATPase, C-terminal domain"/>
    <property type="match status" value="1"/>
</dbReference>
<dbReference type="STRING" id="369401.SAMN05428642_1011159"/>
<accession>A0A1K2IEL1</accession>